<dbReference type="AlphaFoldDB" id="A0A9P8LDX2"/>
<name>A0A9P8LDX2_9PEZI</name>
<dbReference type="Proteomes" id="UP000750711">
    <property type="component" value="Unassembled WGS sequence"/>
</dbReference>
<comment type="caution">
    <text evidence="1">The sequence shown here is derived from an EMBL/GenBank/DDBJ whole genome shotgun (WGS) entry which is preliminary data.</text>
</comment>
<evidence type="ECO:0000313" key="2">
    <source>
        <dbReference type="Proteomes" id="UP000750711"/>
    </source>
</evidence>
<organism evidence="1 2">
    <name type="scientific">Trichoglossum hirsutum</name>
    <dbReference type="NCBI Taxonomy" id="265104"/>
    <lineage>
        <taxon>Eukaryota</taxon>
        <taxon>Fungi</taxon>
        <taxon>Dikarya</taxon>
        <taxon>Ascomycota</taxon>
        <taxon>Pezizomycotina</taxon>
        <taxon>Geoglossomycetes</taxon>
        <taxon>Geoglossales</taxon>
        <taxon>Geoglossaceae</taxon>
        <taxon>Trichoglossum</taxon>
    </lineage>
</organism>
<keyword evidence="2" id="KW-1185">Reference proteome</keyword>
<reference evidence="1" key="1">
    <citation type="submission" date="2021-03" db="EMBL/GenBank/DDBJ databases">
        <title>Comparative genomics and phylogenomic investigation of the class Geoglossomycetes provide insights into ecological specialization and systematics.</title>
        <authorList>
            <person name="Melie T."/>
            <person name="Pirro S."/>
            <person name="Miller A.N."/>
            <person name="Quandt A."/>
        </authorList>
    </citation>
    <scope>NUCLEOTIDE SEQUENCE</scope>
    <source>
        <strain evidence="1">CAQ_001_2017</strain>
    </source>
</reference>
<protein>
    <submittedName>
        <fullName evidence="1">Uncharacterized protein</fullName>
    </submittedName>
</protein>
<dbReference type="EMBL" id="JAGHQM010000373">
    <property type="protein sequence ID" value="KAH0562305.1"/>
    <property type="molecule type" value="Genomic_DNA"/>
</dbReference>
<proteinExistence type="predicted"/>
<gene>
    <name evidence="1" type="ORF">GP486_002999</name>
</gene>
<accession>A0A9P8LDX2</accession>
<evidence type="ECO:0000313" key="1">
    <source>
        <dbReference type="EMBL" id="KAH0562305.1"/>
    </source>
</evidence>
<sequence>MNAESDQSPLVYSAEPTSSTLHIKPQYYSRLTITGQASSGGTPSYQVSAGTESGYVKAEVLEASWAGRLLLIRYEWPPIRALCDWLKCGKGSDPPRETLRIAARYPYTRSFEADLAYTIVGGDHEITDVPHSVLEKSWVGRILLVKWSDSDWTAYMKYLCQDFLTCG</sequence>